<dbReference type="Pfam" id="PF00361">
    <property type="entry name" value="Proton_antipo_M"/>
    <property type="match status" value="1"/>
</dbReference>
<dbReference type="EC" id="7.1.1.2" evidence="4 17"/>
<dbReference type="GO" id="GO:0008137">
    <property type="term" value="F:NADH dehydrogenase (ubiquinone) activity"/>
    <property type="evidence" value="ECO:0007669"/>
    <property type="project" value="UniProtKB-UniRule"/>
</dbReference>
<comment type="catalytic activity">
    <reaction evidence="16 17">
        <text>a ubiquinone + NADH + 5 H(+)(in) = a ubiquinol + NAD(+) + 4 H(+)(out)</text>
        <dbReference type="Rhea" id="RHEA:29091"/>
        <dbReference type="Rhea" id="RHEA-COMP:9565"/>
        <dbReference type="Rhea" id="RHEA-COMP:9566"/>
        <dbReference type="ChEBI" id="CHEBI:15378"/>
        <dbReference type="ChEBI" id="CHEBI:16389"/>
        <dbReference type="ChEBI" id="CHEBI:17976"/>
        <dbReference type="ChEBI" id="CHEBI:57540"/>
        <dbReference type="ChEBI" id="CHEBI:57945"/>
        <dbReference type="EC" id="7.1.1.2"/>
    </reaction>
</comment>
<comment type="function">
    <text evidence="17">Core subunit of the mitochondrial membrane respiratory chain NADH dehydrogenase (Complex I) which catalyzes electron transfer from NADH through the respiratory chain, using ubiquinone as an electron acceptor. Essential for the catalytic activity and assembly of complex I.</text>
</comment>
<feature type="transmembrane region" description="Helical" evidence="17">
    <location>
        <begin position="200"/>
        <end position="219"/>
    </location>
</feature>
<evidence type="ECO:0000256" key="11">
    <source>
        <dbReference type="ARBA" id="ARBA00022989"/>
    </source>
</evidence>
<evidence type="ECO:0000256" key="7">
    <source>
        <dbReference type="ARBA" id="ARBA00022660"/>
    </source>
</evidence>
<evidence type="ECO:0000313" key="19">
    <source>
        <dbReference type="EMBL" id="QTX95132.1"/>
    </source>
</evidence>
<feature type="transmembrane region" description="Helical" evidence="17">
    <location>
        <begin position="231"/>
        <end position="250"/>
    </location>
</feature>
<keyword evidence="9" id="KW-1278">Translocase</keyword>
<dbReference type="PANTHER" id="PTHR43507:SF20">
    <property type="entry name" value="NADH-UBIQUINONE OXIDOREDUCTASE CHAIN 4"/>
    <property type="match status" value="1"/>
</dbReference>
<feature type="transmembrane region" description="Helical" evidence="17">
    <location>
        <begin position="128"/>
        <end position="147"/>
    </location>
</feature>
<evidence type="ECO:0000256" key="2">
    <source>
        <dbReference type="ARBA" id="ARBA00004225"/>
    </source>
</evidence>
<evidence type="ECO:0000256" key="15">
    <source>
        <dbReference type="ARBA" id="ARBA00023136"/>
    </source>
</evidence>
<keyword evidence="11 17" id="KW-1133">Transmembrane helix</keyword>
<keyword evidence="13 17" id="KW-0830">Ubiquinone</keyword>
<evidence type="ECO:0000256" key="4">
    <source>
        <dbReference type="ARBA" id="ARBA00012944"/>
    </source>
</evidence>
<dbReference type="GO" id="GO:0031966">
    <property type="term" value="C:mitochondrial membrane"/>
    <property type="evidence" value="ECO:0007669"/>
    <property type="project" value="UniProtKB-SubCell"/>
</dbReference>
<dbReference type="GO" id="GO:0015990">
    <property type="term" value="P:electron transport coupled proton transport"/>
    <property type="evidence" value="ECO:0007669"/>
    <property type="project" value="TreeGrafter"/>
</dbReference>
<dbReference type="GO" id="GO:0003954">
    <property type="term" value="F:NADH dehydrogenase activity"/>
    <property type="evidence" value="ECO:0007669"/>
    <property type="project" value="TreeGrafter"/>
</dbReference>
<dbReference type="PANTHER" id="PTHR43507">
    <property type="entry name" value="NADH-UBIQUINONE OXIDOREDUCTASE CHAIN 4"/>
    <property type="match status" value="1"/>
</dbReference>
<evidence type="ECO:0000256" key="17">
    <source>
        <dbReference type="RuleBase" id="RU003297"/>
    </source>
</evidence>
<keyword evidence="14 17" id="KW-0496">Mitochondrion</keyword>
<evidence type="ECO:0000256" key="14">
    <source>
        <dbReference type="ARBA" id="ARBA00023128"/>
    </source>
</evidence>
<keyword evidence="7 17" id="KW-0679">Respiratory chain</keyword>
<dbReference type="GeneID" id="70593726"/>
<evidence type="ECO:0000256" key="8">
    <source>
        <dbReference type="ARBA" id="ARBA00022692"/>
    </source>
</evidence>
<feature type="transmembrane region" description="Helical" evidence="17">
    <location>
        <begin position="314"/>
        <end position="337"/>
    </location>
</feature>
<protein>
    <recommendedName>
        <fullName evidence="5 17">NADH-ubiquinone oxidoreductase chain 4</fullName>
        <ecNumber evidence="4 17">7.1.1.2</ecNumber>
    </recommendedName>
</protein>
<feature type="domain" description="NADH:quinone oxidoreductase/Mrp antiporter transmembrane" evidence="18">
    <location>
        <begin position="95"/>
        <end position="375"/>
    </location>
</feature>
<comment type="function">
    <text evidence="1">Core subunit of the mitochondrial membrane respiratory chain NADH dehydrogenase (Complex I) that is believed to belong to the minimal assembly required for catalysis. Complex I functions in the transfer of electrons from NADH to the respiratory chain. The immediate electron acceptor for the enzyme is believed to be ubiquinone.</text>
</comment>
<dbReference type="GO" id="GO:0042773">
    <property type="term" value="P:ATP synthesis coupled electron transport"/>
    <property type="evidence" value="ECO:0007669"/>
    <property type="project" value="InterPro"/>
</dbReference>
<evidence type="ECO:0000256" key="10">
    <source>
        <dbReference type="ARBA" id="ARBA00022982"/>
    </source>
</evidence>
<dbReference type="InterPro" id="IPR001750">
    <property type="entry name" value="ND/Mrp_TM"/>
</dbReference>
<keyword evidence="8 17" id="KW-0812">Transmembrane</keyword>
<keyword evidence="15 17" id="KW-0472">Membrane</keyword>
<evidence type="ECO:0000256" key="6">
    <source>
        <dbReference type="ARBA" id="ARBA00022448"/>
    </source>
</evidence>
<dbReference type="GO" id="GO:0048039">
    <property type="term" value="F:ubiquinone binding"/>
    <property type="evidence" value="ECO:0007669"/>
    <property type="project" value="TreeGrafter"/>
</dbReference>
<comment type="subcellular location">
    <subcellularLocation>
        <location evidence="2 17">Mitochondrion membrane</location>
        <topology evidence="2 17">Multi-pass membrane protein</topology>
    </subcellularLocation>
</comment>
<name>A0A8B0ZAB9_9ARAC</name>
<evidence type="ECO:0000256" key="3">
    <source>
        <dbReference type="ARBA" id="ARBA00009025"/>
    </source>
</evidence>
<evidence type="ECO:0000256" key="13">
    <source>
        <dbReference type="ARBA" id="ARBA00023075"/>
    </source>
</evidence>
<evidence type="ECO:0000256" key="1">
    <source>
        <dbReference type="ARBA" id="ARBA00003257"/>
    </source>
</evidence>
<feature type="transmembrane region" description="Helical" evidence="17">
    <location>
        <begin position="405"/>
        <end position="425"/>
    </location>
</feature>
<dbReference type="AlphaFoldDB" id="A0A8B0ZAB9"/>
<dbReference type="PRINTS" id="PR01437">
    <property type="entry name" value="NUOXDRDTASE4"/>
</dbReference>
<dbReference type="InterPro" id="IPR003918">
    <property type="entry name" value="NADH_UbQ_OxRdtase"/>
</dbReference>
<feature type="transmembrane region" description="Helical" evidence="17">
    <location>
        <begin position="281"/>
        <end position="302"/>
    </location>
</feature>
<dbReference type="CTD" id="4538"/>
<organism evidence="19">
    <name type="scientific">Desis jiaxiangi</name>
    <dbReference type="NCBI Taxonomy" id="2789892"/>
    <lineage>
        <taxon>Eukaryota</taxon>
        <taxon>Metazoa</taxon>
        <taxon>Ecdysozoa</taxon>
        <taxon>Arthropoda</taxon>
        <taxon>Chelicerata</taxon>
        <taxon>Arachnida</taxon>
        <taxon>Araneae</taxon>
        <taxon>Araneomorphae</taxon>
        <taxon>Entelegynae</taxon>
        <taxon>Dictynoidea</taxon>
        <taxon>Desidae</taxon>
        <taxon>Desis</taxon>
    </lineage>
</organism>
<feature type="transmembrane region" description="Helical" evidence="17">
    <location>
        <begin position="20"/>
        <end position="39"/>
    </location>
</feature>
<evidence type="ECO:0000256" key="9">
    <source>
        <dbReference type="ARBA" id="ARBA00022967"/>
    </source>
</evidence>
<dbReference type="RefSeq" id="YP_010252259.1">
    <property type="nucleotide sequence ID" value="NC_060386.1"/>
</dbReference>
<dbReference type="EMBL" id="MW178198">
    <property type="protein sequence ID" value="QTX95132.1"/>
    <property type="molecule type" value="Genomic_DNA"/>
</dbReference>
<keyword evidence="10 17" id="KW-0249">Electron transport</keyword>
<evidence type="ECO:0000256" key="12">
    <source>
        <dbReference type="ARBA" id="ARBA00023027"/>
    </source>
</evidence>
<geneLocation type="mitochondrion" evidence="19"/>
<reference evidence="19" key="1">
    <citation type="submission" date="2020-10" db="EMBL/GenBank/DDBJ databases">
        <title>The complete Mitochondrial Genome of the Intertidal Spiders Provides Novel Insights into the Adaptive Evolution of Mitogenomes and the Evolution of Spiders.</title>
        <authorList>
            <person name="Li F."/>
            <person name="Lv Y."/>
            <person name="Wen Z."/>
            <person name="Bian C."/>
            <person name="Zhang X."/>
            <person name="Guo S."/>
            <person name="Shi Q."/>
            <person name="Li D."/>
        </authorList>
    </citation>
    <scope>NUCLEOTIDE SEQUENCE</scope>
</reference>
<proteinExistence type="inferred from homology"/>
<sequence>MMKILLLSIIIFLKNKKYSLSILIIPSIMLITLMKMSFNKMIMNSMMNIDILSMMLIILSLMSTLLIIISSNILKKISFLMMSILTNLLILFSLNNIFSFYILFELILIPTMILITKFGNQPERLQAGIYLIIYTVSASLPLLMNIISMKNNYSFIFMHLMMLKNNMIIFMMLAFLVKMPMFFTHLWLPKAHVEAPLEGSMILAAILLKLGGYGLIRIYTICLHKIHHINYWMMSISMMGASITSLMCIRQKDMKSLIAYSSVAHMALTLASLFSSNPMGLMGAIMMMIAHAFSSSALFLLVNDLYFKMHSRNIILFKGLMSITPNITFWWFMFMAANISAPPSINTISEIMIITSLMTWNMMMLIMILLSSILTASFSMSIFINIIHNKNEMLPIKSSNHKTMLSLFSHFIPMIFLLMKMEMFYI</sequence>
<evidence type="ECO:0000259" key="18">
    <source>
        <dbReference type="Pfam" id="PF00361"/>
    </source>
</evidence>
<evidence type="ECO:0000256" key="16">
    <source>
        <dbReference type="ARBA" id="ARBA00049551"/>
    </source>
</evidence>
<keyword evidence="6 17" id="KW-0813">Transport</keyword>
<accession>A0A8B0ZAB9</accession>
<feature type="transmembrane region" description="Helical" evidence="17">
    <location>
        <begin position="51"/>
        <end position="70"/>
    </location>
</feature>
<feature type="transmembrane region" description="Helical" evidence="17">
    <location>
        <begin position="167"/>
        <end position="188"/>
    </location>
</feature>
<gene>
    <name evidence="19" type="primary">ND4</name>
</gene>
<feature type="transmembrane region" description="Helical" evidence="17">
    <location>
        <begin position="357"/>
        <end position="384"/>
    </location>
</feature>
<comment type="similarity">
    <text evidence="3 17">Belongs to the complex I subunit 4 family.</text>
</comment>
<evidence type="ECO:0000256" key="5">
    <source>
        <dbReference type="ARBA" id="ARBA00021006"/>
    </source>
</evidence>
<keyword evidence="12 17" id="KW-0520">NAD</keyword>